<dbReference type="Gene3D" id="2.160.20.10">
    <property type="entry name" value="Single-stranded right-handed beta-helix, Pectin lyase-like"/>
    <property type="match status" value="1"/>
</dbReference>
<evidence type="ECO:0000256" key="2">
    <source>
        <dbReference type="SAM" id="Phobius"/>
    </source>
</evidence>
<feature type="region of interest" description="Disordered" evidence="1">
    <location>
        <begin position="489"/>
        <end position="514"/>
    </location>
</feature>
<dbReference type="RefSeq" id="WP_141278225.1">
    <property type="nucleotide sequence ID" value="NZ_BAAARZ010000046.1"/>
</dbReference>
<dbReference type="SUPFAM" id="SSF51126">
    <property type="entry name" value="Pectin lyase-like"/>
    <property type="match status" value="1"/>
</dbReference>
<sequence>MHPNSPPQPGPPARPPNAPHGEPAGGPPPVPYQDPPTVPQQALAGAPTGVDPTGVDPTGVDPTGVDPDESAPPPPRRRRRLLVVLAVLVAVAAVVAAILVTTGSDGTSPGADGALGPAAGSALGEERGRRPITQIEPSGGRQLTVAQDGSGQFGTIADAAREARPGDTVVIAAGTYEGPLDIPTDGAPDAYITYHAAPGAEVVLTGEADGQGLVQLEDRQWIRFVGITIRDSSAHGLYAAGSSNIVLQDVEIDGTQDGGAVFIDGADVRVLNSEVRGTNARGLEAENEAVSFSGVDGFEIAWSIVEDNGEEGIDAKYEARNGSIHDNLTRANRGPNIYIDGANNVAVFNNEVLDATGETKAGISLGIEDLSETRSTAAIEIYNNVISGNDGGISFFVESEGTFSDISIINNTIVDNSGAGIDPQDHSFAGTNVLRNNVVTGHDRDGAGDMDVFAADRNLFGDAPVGTDPVEGEVLFADAENGDYRLAEGSAGIDAGSSDGVPQSDLLGAARPEGEVDLGAYEGAVVPEG</sequence>
<evidence type="ECO:0000259" key="3">
    <source>
        <dbReference type="Pfam" id="PF13229"/>
    </source>
</evidence>
<feature type="compositionally biased region" description="Pro residues" evidence="1">
    <location>
        <begin position="1"/>
        <end position="18"/>
    </location>
</feature>
<dbReference type="EMBL" id="BJNG01000015">
    <property type="protein sequence ID" value="GEC19688.1"/>
    <property type="molecule type" value="Genomic_DNA"/>
</dbReference>
<feature type="region of interest" description="Disordered" evidence="1">
    <location>
        <begin position="102"/>
        <end position="136"/>
    </location>
</feature>
<name>A0A4Y3WMI3_9PSEU</name>
<organism evidence="4 5">
    <name type="scientific">Pseudonocardia hydrocarbonoxydans</name>
    <dbReference type="NCBI Taxonomy" id="76726"/>
    <lineage>
        <taxon>Bacteria</taxon>
        <taxon>Bacillati</taxon>
        <taxon>Actinomycetota</taxon>
        <taxon>Actinomycetes</taxon>
        <taxon>Pseudonocardiales</taxon>
        <taxon>Pseudonocardiaceae</taxon>
        <taxon>Pseudonocardia</taxon>
    </lineage>
</organism>
<dbReference type="InterPro" id="IPR059226">
    <property type="entry name" value="Choice_anch_Q_dom"/>
</dbReference>
<dbReference type="InterPro" id="IPR012334">
    <property type="entry name" value="Pectin_lyas_fold"/>
</dbReference>
<dbReference type="NCBIfam" id="NF041518">
    <property type="entry name" value="choice_anch_Q"/>
    <property type="match status" value="1"/>
</dbReference>
<evidence type="ECO:0000313" key="4">
    <source>
        <dbReference type="EMBL" id="GEC19688.1"/>
    </source>
</evidence>
<feature type="compositionally biased region" description="Pro residues" evidence="1">
    <location>
        <begin position="25"/>
        <end position="38"/>
    </location>
</feature>
<keyword evidence="2" id="KW-0472">Membrane</keyword>
<feature type="region of interest" description="Disordered" evidence="1">
    <location>
        <begin position="1"/>
        <end position="76"/>
    </location>
</feature>
<dbReference type="AlphaFoldDB" id="A0A4Y3WMI3"/>
<gene>
    <name evidence="4" type="ORF">PHY01_19710</name>
</gene>
<keyword evidence="5" id="KW-1185">Reference proteome</keyword>
<comment type="caution">
    <text evidence="4">The sequence shown here is derived from an EMBL/GenBank/DDBJ whole genome shotgun (WGS) entry which is preliminary data.</text>
</comment>
<dbReference type="SMART" id="SM00710">
    <property type="entry name" value="PbH1"/>
    <property type="match status" value="7"/>
</dbReference>
<dbReference type="InterPro" id="IPR011050">
    <property type="entry name" value="Pectin_lyase_fold/virulence"/>
</dbReference>
<dbReference type="Pfam" id="PF13229">
    <property type="entry name" value="Beta_helix"/>
    <property type="match status" value="1"/>
</dbReference>
<feature type="transmembrane region" description="Helical" evidence="2">
    <location>
        <begin position="81"/>
        <end position="100"/>
    </location>
</feature>
<keyword evidence="2" id="KW-0812">Transmembrane</keyword>
<dbReference type="InterPro" id="IPR006626">
    <property type="entry name" value="PbH1"/>
</dbReference>
<dbReference type="InterPro" id="IPR039448">
    <property type="entry name" value="Beta_helix"/>
</dbReference>
<accession>A0A4Y3WMI3</accession>
<evidence type="ECO:0000256" key="1">
    <source>
        <dbReference type="SAM" id="MobiDB-lite"/>
    </source>
</evidence>
<feature type="domain" description="Right handed beta helix" evidence="3">
    <location>
        <begin position="214"/>
        <end position="362"/>
    </location>
</feature>
<feature type="compositionally biased region" description="Low complexity" evidence="1">
    <location>
        <begin position="489"/>
        <end position="500"/>
    </location>
</feature>
<feature type="compositionally biased region" description="Low complexity" evidence="1">
    <location>
        <begin position="108"/>
        <end position="123"/>
    </location>
</feature>
<reference evidence="4 5" key="1">
    <citation type="submission" date="2019-06" db="EMBL/GenBank/DDBJ databases">
        <title>Whole genome shotgun sequence of Pseudonocardia hydrocarbonoxydans NBRC 14498.</title>
        <authorList>
            <person name="Hosoyama A."/>
            <person name="Uohara A."/>
            <person name="Ohji S."/>
            <person name="Ichikawa N."/>
        </authorList>
    </citation>
    <scope>NUCLEOTIDE SEQUENCE [LARGE SCALE GENOMIC DNA]</scope>
    <source>
        <strain evidence="4 5">NBRC 14498</strain>
    </source>
</reference>
<protein>
    <recommendedName>
        <fullName evidence="3">Right handed beta helix domain-containing protein</fullName>
    </recommendedName>
</protein>
<proteinExistence type="predicted"/>
<dbReference type="OrthoDB" id="3565729at2"/>
<evidence type="ECO:0000313" key="5">
    <source>
        <dbReference type="Proteomes" id="UP000320338"/>
    </source>
</evidence>
<keyword evidence="2" id="KW-1133">Transmembrane helix</keyword>
<dbReference type="Proteomes" id="UP000320338">
    <property type="component" value="Unassembled WGS sequence"/>
</dbReference>